<accession>A0A2V2N1Z3</accession>
<name>A0A2V2N1Z3_9EURY</name>
<sequence>MDLTPITQRISEKFAALGHQIEPAKIEEKLARMINEFGVPEEEAERSIVSDYSREFGLDEQIHSAPVASDAPEATPIAEVKIGDWATIEGVVTVLFESRSPSVAQSGILADQSGSIRFTVWAKAQAPALELGEWYRFESAAVDEFNNQPGFQVHSGTAIFPIAHDRLPVIEKTPIVDLHRGIISLEGKVVSYTERADGPVQIAGVIADGSGAIRFTIRRGITLPSIEEGGWYQIEYVVADLYRGAMNLQFNAGTKITQISDDRSLRPAISPVAGIKPGIVCVRVKVLQEYASSSERMFQSGILGDESGTIRFVTWKDESAERLVPGMAYTIYYASADEFNGRLSLTLNGATSLPDDAAAINVSPLPERSAPETTTVEGVVTVLFPPRTASIAQTGIFAHASGVMRLTVWANAHAPALQAGGWYRFESAVLDEYNSQKNIKITSGTVVTPLSGETLPQIEISPISSLNPGLTSLEGKVISYNPHLEGAVRAAGVIADNTGAIRFTIRQGEQVAEIETGGWYRFEYAIADLYREAMNLQLSSGSRISSLQGEHSLEPAITPVAEIKPGIVCLHVKVAQEYENTSERILQSGVLGDETGTIRFVAWKDDSIERLIPGKIYTIQYASADEYNGRPSLTLNGSVVIPDETGEIEVKASGDEVTGALVHISPGSGLIKRCPVEGCGRVLTRQNYCQIHEIQPDFQYDLRIKGWLDNGRQTWDTIISREGVEKLLGLTLDGAKEMAENNPLGLETVYYHLCEALLGRYISCQGRVIENRLFTSSCSFLTFDSARHADLLNRSEVTSHE</sequence>
<reference evidence="2 3" key="1">
    <citation type="submission" date="2018-05" db="EMBL/GenBank/DDBJ databases">
        <title>Draft genome of Methanospirillum lacunae Ki8-1.</title>
        <authorList>
            <person name="Dueholm M.S."/>
            <person name="Nielsen P.H."/>
            <person name="Bakmann L.F."/>
            <person name="Otzen D.E."/>
        </authorList>
    </citation>
    <scope>NUCLEOTIDE SEQUENCE [LARGE SCALE GENOMIC DNA]</scope>
    <source>
        <strain evidence="2 3">Ki8-1</strain>
    </source>
</reference>
<dbReference type="SUPFAM" id="SSF50249">
    <property type="entry name" value="Nucleic acid-binding proteins"/>
    <property type="match status" value="7"/>
</dbReference>
<evidence type="ECO:0000313" key="3">
    <source>
        <dbReference type="Proteomes" id="UP000245657"/>
    </source>
</evidence>
<proteinExistence type="predicted"/>
<evidence type="ECO:0000256" key="1">
    <source>
        <dbReference type="ARBA" id="ARBA00023125"/>
    </source>
</evidence>
<dbReference type="OrthoDB" id="335252at2157"/>
<dbReference type="Gene3D" id="2.40.50.140">
    <property type="entry name" value="Nucleic acid-binding proteins"/>
    <property type="match status" value="6"/>
</dbReference>
<dbReference type="GO" id="GO:0010212">
    <property type="term" value="P:response to ionizing radiation"/>
    <property type="evidence" value="ECO:0007669"/>
    <property type="project" value="TreeGrafter"/>
</dbReference>
<dbReference type="GeneID" id="97548311"/>
<keyword evidence="3" id="KW-1185">Reference proteome</keyword>
<dbReference type="CDD" id="cd04491">
    <property type="entry name" value="SoSSB_OBF"/>
    <property type="match status" value="4"/>
</dbReference>
<dbReference type="RefSeq" id="WP_109969919.1">
    <property type="nucleotide sequence ID" value="NZ_CP176093.1"/>
</dbReference>
<dbReference type="GO" id="GO:0000724">
    <property type="term" value="P:double-strand break repair via homologous recombination"/>
    <property type="evidence" value="ECO:0007669"/>
    <property type="project" value="TreeGrafter"/>
</dbReference>
<dbReference type="InterPro" id="IPR012340">
    <property type="entry name" value="NA-bd_OB-fold"/>
</dbReference>
<evidence type="ECO:0000313" key="2">
    <source>
        <dbReference type="EMBL" id="PWR70157.1"/>
    </source>
</evidence>
<comment type="caution">
    <text evidence="2">The sequence shown here is derived from an EMBL/GenBank/DDBJ whole genome shotgun (WGS) entry which is preliminary data.</text>
</comment>
<dbReference type="InterPro" id="IPR051231">
    <property type="entry name" value="SOSS-B"/>
</dbReference>
<dbReference type="Proteomes" id="UP000245657">
    <property type="component" value="Unassembled WGS sequence"/>
</dbReference>
<dbReference type="GO" id="GO:0003677">
    <property type="term" value="F:DNA binding"/>
    <property type="evidence" value="ECO:0007669"/>
    <property type="project" value="UniProtKB-KW"/>
</dbReference>
<dbReference type="EMBL" id="QGMY01000016">
    <property type="protein sequence ID" value="PWR70157.1"/>
    <property type="molecule type" value="Genomic_DNA"/>
</dbReference>
<dbReference type="PANTHER" id="PTHR13356">
    <property type="entry name" value="OB FOLD NUCLEIC ACID BINDING PROTEIN-RELATED"/>
    <property type="match status" value="1"/>
</dbReference>
<dbReference type="AlphaFoldDB" id="A0A2V2N1Z3"/>
<keyword evidence="1" id="KW-0238">DNA-binding</keyword>
<dbReference type="PANTHER" id="PTHR13356:SF8">
    <property type="entry name" value="REPLICATION PROTEIN A"/>
    <property type="match status" value="1"/>
</dbReference>
<organism evidence="2 3">
    <name type="scientific">Methanospirillum lacunae</name>
    <dbReference type="NCBI Taxonomy" id="668570"/>
    <lineage>
        <taxon>Archaea</taxon>
        <taxon>Methanobacteriati</taxon>
        <taxon>Methanobacteriota</taxon>
        <taxon>Stenosarchaea group</taxon>
        <taxon>Methanomicrobia</taxon>
        <taxon>Methanomicrobiales</taxon>
        <taxon>Methanospirillaceae</taxon>
        <taxon>Methanospirillum</taxon>
    </lineage>
</organism>
<gene>
    <name evidence="2" type="ORF">DK846_15580</name>
</gene>
<evidence type="ECO:0008006" key="4">
    <source>
        <dbReference type="Google" id="ProtNLM"/>
    </source>
</evidence>
<protein>
    <recommendedName>
        <fullName evidence="4">Nucleotide-binding protein</fullName>
    </recommendedName>
</protein>